<keyword evidence="1" id="KW-0472">Membrane</keyword>
<sequence>MSTHKLKAKSYKLNLGQLSLQVLIVGFIGIIVLSGFVVWADSHIRSVERGEKRALAFAISESGIEYYRWHLAHSPTDYQDGTGAEGPYTHDYFDKDGDKIGEFELDITPPEEGGNIVIIRSTGRLEADPGVEKIIQATLAYPSLARFAVAANDDMRFGEGTQTYGQIHSNGGIRFDGIAYNLVSSAKEDYNDPDHSGGNEFGVHTHVYPIDPQPPAEIPVRLDVFTAGREVGVPALDFTGFTQDLSEIKALAISSDGFYQEESSKRDYGYHVVLKTNGTFDLYVVDALVSPPRNCPASQTNWGTWSIVQEHLVDNYDYPNNGIIFIEDDIWVDGQIDGEKLTITAGRFPDVPSKRKSITVNNDLLYTNYDGSDSLALIAQENFNVGLKSEDDLRIDGAIIAQNGRIGRFYNSSRCGDEYIRDTITLFGMLASNERYGFAYTDGTGYQNRIIIYDGNLLYSPPPKFPSTAEQYQVLSWEEIK</sequence>
<protein>
    <recommendedName>
        <fullName evidence="4">Type 4 fimbrial biogenesis protein PilX N-terminal domain-containing protein</fullName>
    </recommendedName>
</protein>
<keyword evidence="1" id="KW-1133">Transmembrane helix</keyword>
<feature type="transmembrane region" description="Helical" evidence="1">
    <location>
        <begin position="20"/>
        <end position="40"/>
    </location>
</feature>
<evidence type="ECO:0000256" key="1">
    <source>
        <dbReference type="SAM" id="Phobius"/>
    </source>
</evidence>
<comment type="caution">
    <text evidence="2">The sequence shown here is derived from an EMBL/GenBank/DDBJ whole genome shotgun (WGS) entry which is preliminary data.</text>
</comment>
<evidence type="ECO:0000313" key="2">
    <source>
        <dbReference type="EMBL" id="PIR88662.1"/>
    </source>
</evidence>
<dbReference type="AlphaFoldDB" id="A0A2H0UQD9"/>
<keyword evidence="1" id="KW-0812">Transmembrane</keyword>
<organism evidence="2 3">
    <name type="scientific">Candidatus Harrisonbacteria bacterium CG10_big_fil_rev_8_21_14_0_10_44_23</name>
    <dbReference type="NCBI Taxonomy" id="1974585"/>
    <lineage>
        <taxon>Bacteria</taxon>
        <taxon>Candidatus Harrisoniibacteriota</taxon>
    </lineage>
</organism>
<evidence type="ECO:0000313" key="3">
    <source>
        <dbReference type="Proteomes" id="UP000229615"/>
    </source>
</evidence>
<dbReference type="EMBL" id="PFBB01000012">
    <property type="protein sequence ID" value="PIR88662.1"/>
    <property type="molecule type" value="Genomic_DNA"/>
</dbReference>
<proteinExistence type="predicted"/>
<accession>A0A2H0UQD9</accession>
<name>A0A2H0UQD9_9BACT</name>
<reference evidence="3" key="1">
    <citation type="submission" date="2017-09" db="EMBL/GenBank/DDBJ databases">
        <title>Depth-based differentiation of microbial function through sediment-hosted aquifers and enrichment of novel symbionts in the deep terrestrial subsurface.</title>
        <authorList>
            <person name="Probst A.J."/>
            <person name="Ladd B."/>
            <person name="Jarett J.K."/>
            <person name="Geller-Mcgrath D.E."/>
            <person name="Sieber C.M.K."/>
            <person name="Emerson J.B."/>
            <person name="Anantharaman K."/>
            <person name="Thomas B.C."/>
            <person name="Malmstrom R."/>
            <person name="Stieglmeier M."/>
            <person name="Klingl A."/>
            <person name="Woyke T."/>
            <person name="Ryan C.M."/>
            <person name="Banfield J.F."/>
        </authorList>
    </citation>
    <scope>NUCLEOTIDE SEQUENCE [LARGE SCALE GENOMIC DNA]</scope>
</reference>
<dbReference type="Proteomes" id="UP000229615">
    <property type="component" value="Unassembled WGS sequence"/>
</dbReference>
<gene>
    <name evidence="2" type="ORF">COU09_01050</name>
</gene>
<evidence type="ECO:0008006" key="4">
    <source>
        <dbReference type="Google" id="ProtNLM"/>
    </source>
</evidence>